<accession>A0A8B7B8R2</accession>
<keyword evidence="8 13" id="KW-0297">G-protein coupled receptor</keyword>
<keyword evidence="12 13" id="KW-0807">Transducer</keyword>
<evidence type="ECO:0000256" key="12">
    <source>
        <dbReference type="ARBA" id="ARBA00023224"/>
    </source>
</evidence>
<comment type="function">
    <text evidence="1">Putative pheromone receptor.</text>
</comment>
<keyword evidence="6 13" id="KW-0812">Transmembrane</keyword>
<proteinExistence type="inferred from homology"/>
<sequence>MQPMSHLPRQDPLAEDKNQSLGTEGMSSTEFTLGMLFISQTTVGVLGNFSLLYHHITLYFTGCRLRSTDSILTHLTVANFLVILSKGIPQTLAALGWKDFLNDFGCKFIFYLHRVGRGVTMGSTCLLSVFQAITISPRNSRWAKLKLKAPKYISPSNILFWVLHMLVNILVLFSLTGNRDKKSSKKRGDSGYCSFVFNDITTCLLHVALFSFPDVVCLGLMTWASGSMVFILYRHKQQVQHIHRNNISARSSPESRATQSILVLVSTFVSFYTVSYILSICLILFYPSWWMVNTATLTSACFPTISPFVLLSHDSRVSKNCHVCTEKKTQFCHLIKNI</sequence>
<dbReference type="FunFam" id="1.20.1070.10:FF:000033">
    <property type="entry name" value="Vomeronasal type-1 receptor"/>
    <property type="match status" value="1"/>
</dbReference>
<keyword evidence="9 13" id="KW-0472">Membrane</keyword>
<evidence type="ECO:0000256" key="3">
    <source>
        <dbReference type="ARBA" id="ARBA00010663"/>
    </source>
</evidence>
<dbReference type="GO" id="GO:0005886">
    <property type="term" value="C:plasma membrane"/>
    <property type="evidence" value="ECO:0007669"/>
    <property type="project" value="UniProtKB-SubCell"/>
</dbReference>
<evidence type="ECO:0000256" key="8">
    <source>
        <dbReference type="ARBA" id="ARBA00023040"/>
    </source>
</evidence>
<evidence type="ECO:0000256" key="1">
    <source>
        <dbReference type="ARBA" id="ARBA00003878"/>
    </source>
</evidence>
<keyword evidence="5 13" id="KW-0589">Pheromone response</keyword>
<keyword evidence="11" id="KW-0325">Glycoprotein</keyword>
<evidence type="ECO:0000313" key="14">
    <source>
        <dbReference type="Proteomes" id="UP000694850"/>
    </source>
</evidence>
<evidence type="ECO:0000256" key="10">
    <source>
        <dbReference type="ARBA" id="ARBA00023170"/>
    </source>
</evidence>
<comment type="similarity">
    <text evidence="3 13">Belongs to the G-protein coupled receptor 1 family.</text>
</comment>
<evidence type="ECO:0000256" key="5">
    <source>
        <dbReference type="ARBA" id="ARBA00022507"/>
    </source>
</evidence>
<evidence type="ECO:0000256" key="13">
    <source>
        <dbReference type="RuleBase" id="RU364061"/>
    </source>
</evidence>
<dbReference type="CDD" id="cd13949">
    <property type="entry name" value="7tm_V1R_pheromone"/>
    <property type="match status" value="1"/>
</dbReference>
<protein>
    <recommendedName>
        <fullName evidence="13">Vomeronasal type-1 receptor</fullName>
    </recommendedName>
</protein>
<dbReference type="GO" id="GO:0007606">
    <property type="term" value="P:sensory perception of chemical stimulus"/>
    <property type="evidence" value="ECO:0007669"/>
    <property type="project" value="UniProtKB-ARBA"/>
</dbReference>
<dbReference type="InterPro" id="IPR017452">
    <property type="entry name" value="GPCR_Rhodpsn_7TM"/>
</dbReference>
<dbReference type="OrthoDB" id="9606139at2759"/>
<name>A0A8B7B8R2_ORYAF</name>
<gene>
    <name evidence="15" type="primary">LOC103211062</name>
</gene>
<evidence type="ECO:0000256" key="2">
    <source>
        <dbReference type="ARBA" id="ARBA00004651"/>
    </source>
</evidence>
<evidence type="ECO:0000313" key="15">
    <source>
        <dbReference type="RefSeq" id="XP_007955161.2"/>
    </source>
</evidence>
<dbReference type="Proteomes" id="UP000694850">
    <property type="component" value="Unplaced"/>
</dbReference>
<keyword evidence="14" id="KW-1185">Reference proteome</keyword>
<dbReference type="Pfam" id="PF03402">
    <property type="entry name" value="V1R"/>
    <property type="match status" value="1"/>
</dbReference>
<dbReference type="InterPro" id="IPR004072">
    <property type="entry name" value="Vmron_rcpt_1"/>
</dbReference>
<dbReference type="PANTHER" id="PTHR24062">
    <property type="entry name" value="VOMERONASAL TYPE-1 RECEPTOR"/>
    <property type="match status" value="1"/>
</dbReference>
<organism evidence="14 15">
    <name type="scientific">Orycteropus afer afer</name>
    <dbReference type="NCBI Taxonomy" id="1230840"/>
    <lineage>
        <taxon>Eukaryota</taxon>
        <taxon>Metazoa</taxon>
        <taxon>Chordata</taxon>
        <taxon>Craniata</taxon>
        <taxon>Vertebrata</taxon>
        <taxon>Euteleostomi</taxon>
        <taxon>Mammalia</taxon>
        <taxon>Eutheria</taxon>
        <taxon>Afrotheria</taxon>
        <taxon>Tubulidentata</taxon>
        <taxon>Orycteropodidae</taxon>
        <taxon>Orycteropus</taxon>
    </lineage>
</organism>
<evidence type="ECO:0000256" key="9">
    <source>
        <dbReference type="ARBA" id="ARBA00023136"/>
    </source>
</evidence>
<evidence type="ECO:0000256" key="4">
    <source>
        <dbReference type="ARBA" id="ARBA00022475"/>
    </source>
</evidence>
<dbReference type="Gene3D" id="1.20.1070.10">
    <property type="entry name" value="Rhodopsin 7-helix transmembrane proteins"/>
    <property type="match status" value="1"/>
</dbReference>
<dbReference type="GeneID" id="103211062"/>
<dbReference type="SUPFAM" id="SSF81321">
    <property type="entry name" value="Family A G protein-coupled receptor-like"/>
    <property type="match status" value="1"/>
</dbReference>
<dbReference type="PROSITE" id="PS50262">
    <property type="entry name" value="G_PROTEIN_RECEP_F1_2"/>
    <property type="match status" value="1"/>
</dbReference>
<evidence type="ECO:0000256" key="7">
    <source>
        <dbReference type="ARBA" id="ARBA00022989"/>
    </source>
</evidence>
<keyword evidence="7 13" id="KW-1133">Transmembrane helix</keyword>
<evidence type="ECO:0000256" key="6">
    <source>
        <dbReference type="ARBA" id="ARBA00022692"/>
    </source>
</evidence>
<comment type="subcellular location">
    <subcellularLocation>
        <location evidence="2 13">Cell membrane</location>
        <topology evidence="2 13">Multi-pass membrane protein</topology>
    </subcellularLocation>
</comment>
<keyword evidence="10 13" id="KW-0675">Receptor</keyword>
<evidence type="ECO:0000256" key="11">
    <source>
        <dbReference type="ARBA" id="ARBA00023180"/>
    </source>
</evidence>
<dbReference type="PRINTS" id="PR01534">
    <property type="entry name" value="VOMERONASL1R"/>
</dbReference>
<keyword evidence="4 13" id="KW-1003">Cell membrane</keyword>
<dbReference type="GO" id="GO:0016503">
    <property type="term" value="F:pheromone receptor activity"/>
    <property type="evidence" value="ECO:0007669"/>
    <property type="project" value="InterPro"/>
</dbReference>
<dbReference type="AlphaFoldDB" id="A0A8B7B8R2"/>
<reference evidence="15" key="1">
    <citation type="submission" date="2025-08" db="UniProtKB">
        <authorList>
            <consortium name="RefSeq"/>
        </authorList>
    </citation>
    <scope>IDENTIFICATION</scope>
</reference>
<dbReference type="RefSeq" id="XP_007955161.2">
    <property type="nucleotide sequence ID" value="XM_007956970.2"/>
</dbReference>
<dbReference type="GO" id="GO:0019236">
    <property type="term" value="P:response to pheromone"/>
    <property type="evidence" value="ECO:0007669"/>
    <property type="project" value="UniProtKB-KW"/>
</dbReference>